<name>A0ABU1WL31_9BURK</name>
<dbReference type="InterPro" id="IPR041711">
    <property type="entry name" value="Met-tRNA-FMT_N"/>
</dbReference>
<dbReference type="InterPro" id="IPR001555">
    <property type="entry name" value="GART_AS"/>
</dbReference>
<evidence type="ECO:0000256" key="3">
    <source>
        <dbReference type="ARBA" id="ARBA00012261"/>
    </source>
</evidence>
<dbReference type="PANTHER" id="PTHR11138">
    <property type="entry name" value="METHIONYL-TRNA FORMYLTRANSFERASE"/>
    <property type="match status" value="1"/>
</dbReference>
<dbReference type="InterPro" id="IPR002376">
    <property type="entry name" value="Formyl_transf_N"/>
</dbReference>
<dbReference type="Gene3D" id="3.40.50.170">
    <property type="entry name" value="Formyl transferase, N-terminal domain"/>
    <property type="match status" value="1"/>
</dbReference>
<gene>
    <name evidence="8" type="primary">fmt</name>
    <name evidence="11" type="ORF">J2W49_001951</name>
</gene>
<protein>
    <recommendedName>
        <fullName evidence="4 8">Methionyl-tRNA formyltransferase</fullName>
        <ecNumber evidence="3 8">2.1.2.9</ecNumber>
    </recommendedName>
</protein>
<comment type="function">
    <text evidence="1 8">Attaches a formyl group to the free amino group of methionyl-tRNA(fMet). The formyl group appears to play a dual role in the initiator identity of N-formylmethionyl-tRNA by promoting its recognition by IF2 and preventing the misappropriation of this tRNA by the elongation apparatus.</text>
</comment>
<keyword evidence="12" id="KW-1185">Reference proteome</keyword>
<dbReference type="InterPro" id="IPR036477">
    <property type="entry name" value="Formyl_transf_N_sf"/>
</dbReference>
<dbReference type="InterPro" id="IPR005794">
    <property type="entry name" value="Fmt"/>
</dbReference>
<dbReference type="InterPro" id="IPR037022">
    <property type="entry name" value="Formyl_trans_C_sf"/>
</dbReference>
<evidence type="ECO:0000259" key="9">
    <source>
        <dbReference type="Pfam" id="PF00551"/>
    </source>
</evidence>
<feature type="domain" description="Formyl transferase N-terminal" evidence="9">
    <location>
        <begin position="1"/>
        <end position="195"/>
    </location>
</feature>
<evidence type="ECO:0000313" key="11">
    <source>
        <dbReference type="EMBL" id="MDR7149996.1"/>
    </source>
</evidence>
<comment type="catalytic activity">
    <reaction evidence="7 8">
        <text>L-methionyl-tRNA(fMet) + (6R)-10-formyltetrahydrofolate = N-formyl-L-methionyl-tRNA(fMet) + (6S)-5,6,7,8-tetrahydrofolate + H(+)</text>
        <dbReference type="Rhea" id="RHEA:24380"/>
        <dbReference type="Rhea" id="RHEA-COMP:9952"/>
        <dbReference type="Rhea" id="RHEA-COMP:9953"/>
        <dbReference type="ChEBI" id="CHEBI:15378"/>
        <dbReference type="ChEBI" id="CHEBI:57453"/>
        <dbReference type="ChEBI" id="CHEBI:78530"/>
        <dbReference type="ChEBI" id="CHEBI:78844"/>
        <dbReference type="ChEBI" id="CHEBI:195366"/>
        <dbReference type="EC" id="2.1.2.9"/>
    </reaction>
</comment>
<evidence type="ECO:0000256" key="1">
    <source>
        <dbReference type="ARBA" id="ARBA00002606"/>
    </source>
</evidence>
<dbReference type="NCBIfam" id="TIGR00460">
    <property type="entry name" value="fmt"/>
    <property type="match status" value="1"/>
</dbReference>
<dbReference type="SUPFAM" id="SSF50486">
    <property type="entry name" value="FMT C-terminal domain-like"/>
    <property type="match status" value="1"/>
</dbReference>
<dbReference type="Pfam" id="PF02911">
    <property type="entry name" value="Formyl_trans_C"/>
    <property type="match status" value="1"/>
</dbReference>
<feature type="binding site" evidence="8">
    <location>
        <begin position="124"/>
        <end position="127"/>
    </location>
    <ligand>
        <name>(6S)-5,6,7,8-tetrahydrofolate</name>
        <dbReference type="ChEBI" id="CHEBI:57453"/>
    </ligand>
</feature>
<dbReference type="CDD" id="cd08646">
    <property type="entry name" value="FMT_core_Met-tRNA-FMT_N"/>
    <property type="match status" value="1"/>
</dbReference>
<evidence type="ECO:0000256" key="6">
    <source>
        <dbReference type="ARBA" id="ARBA00022917"/>
    </source>
</evidence>
<sequence length="333" mass="35306">MKIIFAGTPVFASVALQRLHAAGFEIALVLSQPDRPAGRGMKLQASPVKQFALEHHIPVAQPRSLRLDGKYPEDAAAARRMMEEADADVMVVAAYGLILPQWVLDGMGGNETRQKWGCLNIHASLLPRWRGAAPIHRAIEAGDAETGVTIMQMDAGLDTGDMLLTERLRIGEEETTATLHDRLAELGGRMIVEALELAACGGLRPVAQPAEGVTYAHKIEKAEALIDWRQSATVLARRVRAFDPFPGASFVAGSEAVKLWSARAEPGTASDAPGTVLAVADDGIRVQTGEGVLVLTALQRAGGKRLPVGDFLRGFSLAPGQVLSAADTSTAVG</sequence>
<comment type="similarity">
    <text evidence="2 8">Belongs to the Fmt family.</text>
</comment>
<proteinExistence type="inferred from homology"/>
<comment type="caution">
    <text evidence="11">The sequence shown here is derived from an EMBL/GenBank/DDBJ whole genome shotgun (WGS) entry which is preliminary data.</text>
</comment>
<dbReference type="InterPro" id="IPR044135">
    <property type="entry name" value="Met-tRNA-FMT_C"/>
</dbReference>
<evidence type="ECO:0000313" key="12">
    <source>
        <dbReference type="Proteomes" id="UP001265700"/>
    </source>
</evidence>
<dbReference type="GO" id="GO:0004479">
    <property type="term" value="F:methionyl-tRNA formyltransferase activity"/>
    <property type="evidence" value="ECO:0007669"/>
    <property type="project" value="UniProtKB-EC"/>
</dbReference>
<dbReference type="InterPro" id="IPR005793">
    <property type="entry name" value="Formyl_trans_C"/>
</dbReference>
<dbReference type="CDD" id="cd08704">
    <property type="entry name" value="Met_tRNA_FMT_C"/>
    <property type="match status" value="1"/>
</dbReference>
<dbReference type="EC" id="2.1.2.9" evidence="3 8"/>
<feature type="domain" description="Formyl transferase C-terminal" evidence="10">
    <location>
        <begin position="218"/>
        <end position="315"/>
    </location>
</feature>
<dbReference type="Pfam" id="PF00551">
    <property type="entry name" value="Formyl_trans_N"/>
    <property type="match status" value="1"/>
</dbReference>
<dbReference type="RefSeq" id="WP_310314969.1">
    <property type="nucleotide sequence ID" value="NZ_JAVDWU010000003.1"/>
</dbReference>
<dbReference type="Proteomes" id="UP001265700">
    <property type="component" value="Unassembled WGS sequence"/>
</dbReference>
<keyword evidence="6 8" id="KW-0648">Protein biosynthesis</keyword>
<evidence type="ECO:0000256" key="2">
    <source>
        <dbReference type="ARBA" id="ARBA00010699"/>
    </source>
</evidence>
<dbReference type="EMBL" id="JAVDWU010000003">
    <property type="protein sequence ID" value="MDR7149996.1"/>
    <property type="molecule type" value="Genomic_DNA"/>
</dbReference>
<evidence type="ECO:0000256" key="7">
    <source>
        <dbReference type="ARBA" id="ARBA00048558"/>
    </source>
</evidence>
<dbReference type="InterPro" id="IPR011034">
    <property type="entry name" value="Formyl_transferase-like_C_sf"/>
</dbReference>
<dbReference type="HAMAP" id="MF_00182">
    <property type="entry name" value="Formyl_trans"/>
    <property type="match status" value="1"/>
</dbReference>
<evidence type="ECO:0000256" key="5">
    <source>
        <dbReference type="ARBA" id="ARBA00022679"/>
    </source>
</evidence>
<keyword evidence="5 8" id="KW-0808">Transferase</keyword>
<dbReference type="SUPFAM" id="SSF53328">
    <property type="entry name" value="Formyltransferase"/>
    <property type="match status" value="1"/>
</dbReference>
<evidence type="ECO:0000259" key="10">
    <source>
        <dbReference type="Pfam" id="PF02911"/>
    </source>
</evidence>
<dbReference type="PROSITE" id="PS00373">
    <property type="entry name" value="GART"/>
    <property type="match status" value="1"/>
</dbReference>
<dbReference type="Gene3D" id="3.10.25.10">
    <property type="entry name" value="Formyl transferase, C-terminal domain"/>
    <property type="match status" value="1"/>
</dbReference>
<reference evidence="11 12" key="1">
    <citation type="submission" date="2023-07" db="EMBL/GenBank/DDBJ databases">
        <title>Sorghum-associated microbial communities from plants grown in Nebraska, USA.</title>
        <authorList>
            <person name="Schachtman D."/>
        </authorList>
    </citation>
    <scope>NUCLEOTIDE SEQUENCE [LARGE SCALE GENOMIC DNA]</scope>
    <source>
        <strain evidence="11 12">4249</strain>
    </source>
</reference>
<evidence type="ECO:0000256" key="8">
    <source>
        <dbReference type="HAMAP-Rule" id="MF_00182"/>
    </source>
</evidence>
<evidence type="ECO:0000256" key="4">
    <source>
        <dbReference type="ARBA" id="ARBA00016014"/>
    </source>
</evidence>
<dbReference type="PANTHER" id="PTHR11138:SF5">
    <property type="entry name" value="METHIONYL-TRNA FORMYLTRANSFERASE, MITOCHONDRIAL"/>
    <property type="match status" value="1"/>
</dbReference>
<organism evidence="11 12">
    <name type="scientific">Hydrogenophaga palleronii</name>
    <dbReference type="NCBI Taxonomy" id="65655"/>
    <lineage>
        <taxon>Bacteria</taxon>
        <taxon>Pseudomonadati</taxon>
        <taxon>Pseudomonadota</taxon>
        <taxon>Betaproteobacteria</taxon>
        <taxon>Burkholderiales</taxon>
        <taxon>Comamonadaceae</taxon>
        <taxon>Hydrogenophaga</taxon>
    </lineage>
</organism>
<accession>A0ABU1WL31</accession>